<organism evidence="5 6">
    <name type="scientific">Isachenkonia alkalipeptolytica</name>
    <dbReference type="NCBI Taxonomy" id="2565777"/>
    <lineage>
        <taxon>Bacteria</taxon>
        <taxon>Bacillati</taxon>
        <taxon>Bacillota</taxon>
        <taxon>Clostridia</taxon>
        <taxon>Eubacteriales</taxon>
        <taxon>Clostridiaceae</taxon>
        <taxon>Isachenkonia</taxon>
    </lineage>
</organism>
<feature type="active site" description="Nucleophile" evidence="4">
    <location>
        <position position="9"/>
    </location>
</feature>
<dbReference type="Gene3D" id="3.40.50.1000">
    <property type="entry name" value="HAD superfamily/HAD-like"/>
    <property type="match status" value="1"/>
</dbReference>
<dbReference type="Proteomes" id="UP000449710">
    <property type="component" value="Unassembled WGS sequence"/>
</dbReference>
<dbReference type="InterPro" id="IPR023214">
    <property type="entry name" value="HAD_sf"/>
</dbReference>
<dbReference type="EMBL" id="SUMG01000002">
    <property type="protein sequence ID" value="NBG87487.1"/>
    <property type="molecule type" value="Genomic_DNA"/>
</dbReference>
<dbReference type="GO" id="GO:0009264">
    <property type="term" value="P:deoxyribonucleotide catabolic process"/>
    <property type="evidence" value="ECO:0007669"/>
    <property type="project" value="InterPro"/>
</dbReference>
<dbReference type="InterPro" id="IPR009206">
    <property type="entry name" value="Nucleotidase_putative"/>
</dbReference>
<dbReference type="PIRSF" id="PIRSF021362">
    <property type="entry name" value="UCP021362_HAD"/>
    <property type="match status" value="1"/>
</dbReference>
<evidence type="ECO:0000256" key="2">
    <source>
        <dbReference type="ARBA" id="ARBA00022801"/>
    </source>
</evidence>
<comment type="similarity">
    <text evidence="1 3">Belongs to the 5'(3')-deoxyribonucleotidase family.</text>
</comment>
<evidence type="ECO:0000256" key="4">
    <source>
        <dbReference type="PIRSR" id="PIRSR610708-1"/>
    </source>
</evidence>
<dbReference type="InterPro" id="IPR036412">
    <property type="entry name" value="HAD-like_sf"/>
</dbReference>
<evidence type="ECO:0000313" key="6">
    <source>
        <dbReference type="Proteomes" id="UP000449710"/>
    </source>
</evidence>
<sequence>MKRLTIGIDIDGTITDPFYWLDLANEYFGTKVRPEEITIYEIGEVLGLKKEEYMKFYEDCKEEIHMKAGVREGAKEKLHRIFQEHEAYYITARDESLYDLTRHWFEKHELPRENLYTLGSHFKVEKAKELGCDVFIEDRYENAVELAAEGIKVLLMDCTYNREPLIPNMIRVKNWEEVAVVIEGLAEKQCLSNIPERLRQNG</sequence>
<dbReference type="InterPro" id="IPR052419">
    <property type="entry name" value="5_3-deoxyribonucleotidase-like"/>
</dbReference>
<dbReference type="Pfam" id="PF06941">
    <property type="entry name" value="NT5C"/>
    <property type="match status" value="1"/>
</dbReference>
<keyword evidence="2 3" id="KW-0378">Hydrolase</keyword>
<evidence type="ECO:0000313" key="5">
    <source>
        <dbReference type="EMBL" id="NBG87487.1"/>
    </source>
</evidence>
<gene>
    <name evidence="5" type="ORF">ISALK_03145</name>
</gene>
<dbReference type="RefSeq" id="WP_160718941.1">
    <property type="nucleotide sequence ID" value="NZ_SUMG01000002.1"/>
</dbReference>
<dbReference type="EC" id="3.1.3.-" evidence="3"/>
<reference evidence="5 6" key="1">
    <citation type="submission" date="2019-04" db="EMBL/GenBank/DDBJ databases">
        <title>Isachenkonia alkalipeptolytica gen. nov. sp. nov. a new anaerobic, alkiliphilic organothrophic bacterium capable to reduce synthesized ferrihydrite isolated from a soda lake.</title>
        <authorList>
            <person name="Toshchakov S.V."/>
            <person name="Zavarzina D.G."/>
            <person name="Zhilina T.N."/>
            <person name="Kostrikina N.A."/>
            <person name="Kublanov I.V."/>
        </authorList>
    </citation>
    <scope>NUCLEOTIDE SEQUENCE [LARGE SCALE GENOMIC DNA]</scope>
    <source>
        <strain evidence="5 6">Z-1701</strain>
    </source>
</reference>
<evidence type="ECO:0000256" key="3">
    <source>
        <dbReference type="PIRNR" id="PIRNR021362"/>
    </source>
</evidence>
<feature type="active site" description="Proton donor" evidence="4">
    <location>
        <position position="11"/>
    </location>
</feature>
<accession>A0AA43XJ13</accession>
<dbReference type="SUPFAM" id="SSF56784">
    <property type="entry name" value="HAD-like"/>
    <property type="match status" value="1"/>
</dbReference>
<dbReference type="PANTHER" id="PTHR35134">
    <property type="entry name" value="NUCLEOTIDASE YQFW-RELATED"/>
    <property type="match status" value="1"/>
</dbReference>
<dbReference type="PANTHER" id="PTHR35134:SF2">
    <property type="entry name" value="NUCLEOTIDASE YQFW-RELATED"/>
    <property type="match status" value="1"/>
</dbReference>
<name>A0AA43XJ13_9CLOT</name>
<evidence type="ECO:0000256" key="1">
    <source>
        <dbReference type="ARBA" id="ARBA00009589"/>
    </source>
</evidence>
<keyword evidence="6" id="KW-1185">Reference proteome</keyword>
<protein>
    <recommendedName>
        <fullName evidence="3">Nucleotidase</fullName>
        <ecNumber evidence="3">3.1.3.-</ecNumber>
    </recommendedName>
</protein>
<comment type="caution">
    <text evidence="5">The sequence shown here is derived from an EMBL/GenBank/DDBJ whole genome shotgun (WGS) entry which is preliminary data.</text>
</comment>
<dbReference type="AlphaFoldDB" id="A0AA43XJ13"/>
<proteinExistence type="inferred from homology"/>
<dbReference type="GO" id="GO:0008253">
    <property type="term" value="F:5'-nucleotidase activity"/>
    <property type="evidence" value="ECO:0007669"/>
    <property type="project" value="InterPro"/>
</dbReference>
<dbReference type="InterPro" id="IPR010708">
    <property type="entry name" value="5'(3')-deoxyribonucleotidase"/>
</dbReference>